<dbReference type="GO" id="GO:0051920">
    <property type="term" value="F:peroxiredoxin activity"/>
    <property type="evidence" value="ECO:0007669"/>
    <property type="project" value="InterPro"/>
</dbReference>
<evidence type="ECO:0000259" key="1">
    <source>
        <dbReference type="Pfam" id="PF02627"/>
    </source>
</evidence>
<dbReference type="InterPro" id="IPR029032">
    <property type="entry name" value="AhpD-like"/>
</dbReference>
<dbReference type="AlphaFoldDB" id="A0A7X5KP35"/>
<dbReference type="InterPro" id="IPR003779">
    <property type="entry name" value="CMD-like"/>
</dbReference>
<dbReference type="EMBL" id="JAAEEH010000015">
    <property type="protein sequence ID" value="NDL67457.1"/>
    <property type="molecule type" value="Genomic_DNA"/>
</dbReference>
<dbReference type="Proteomes" id="UP000461585">
    <property type="component" value="Unassembled WGS sequence"/>
</dbReference>
<organism evidence="2 3">
    <name type="scientific">Anaerotalea alkaliphila</name>
    <dbReference type="NCBI Taxonomy" id="2662126"/>
    <lineage>
        <taxon>Bacteria</taxon>
        <taxon>Bacillati</taxon>
        <taxon>Bacillota</taxon>
        <taxon>Clostridia</taxon>
        <taxon>Eubacteriales</taxon>
        <taxon>Anaerotalea</taxon>
    </lineage>
</organism>
<sequence length="184" mass="20850">MSHIREPRRIPPPLRLGIFIAEKVTGKRMEPARILSWHPKAAVSSGVLEALVSHKEKGISKRLLQLVRMQVSVMVNCSFCIDMNGKEFEKQGITTEEVEALQGRRKLEEVPSFSRRERVALQYTRELTSTPAVGNGTTIRRMKRHFDEKQFVVIVSTIAQVNYWARLIKGLGVPPAGFRPDCSL</sequence>
<name>A0A7X5KP35_9FIRM</name>
<dbReference type="PANTHER" id="PTHR34846">
    <property type="entry name" value="4-CARBOXYMUCONOLACTONE DECARBOXYLASE FAMILY PROTEIN (AFU_ORTHOLOGUE AFUA_6G11590)"/>
    <property type="match status" value="1"/>
</dbReference>
<dbReference type="PANTHER" id="PTHR34846:SF10">
    <property type="entry name" value="CYTOPLASMIC PROTEIN"/>
    <property type="match status" value="1"/>
</dbReference>
<feature type="domain" description="Carboxymuconolactone decarboxylase-like" evidence="1">
    <location>
        <begin position="48"/>
        <end position="102"/>
    </location>
</feature>
<dbReference type="SUPFAM" id="SSF69118">
    <property type="entry name" value="AhpD-like"/>
    <property type="match status" value="1"/>
</dbReference>
<dbReference type="Pfam" id="PF02627">
    <property type="entry name" value="CMD"/>
    <property type="match status" value="1"/>
</dbReference>
<gene>
    <name evidence="2" type="ORF">GXN74_06840</name>
</gene>
<protein>
    <submittedName>
        <fullName evidence="2">Carboxymuconolactone decarboxylase family protein</fullName>
    </submittedName>
</protein>
<accession>A0A7X5KP35</accession>
<evidence type="ECO:0000313" key="3">
    <source>
        <dbReference type="Proteomes" id="UP000461585"/>
    </source>
</evidence>
<keyword evidence="3" id="KW-1185">Reference proteome</keyword>
<evidence type="ECO:0000313" key="2">
    <source>
        <dbReference type="EMBL" id="NDL67457.1"/>
    </source>
</evidence>
<comment type="caution">
    <text evidence="2">The sequence shown here is derived from an EMBL/GenBank/DDBJ whole genome shotgun (WGS) entry which is preliminary data.</text>
</comment>
<dbReference type="RefSeq" id="WP_162370186.1">
    <property type="nucleotide sequence ID" value="NZ_JAAEEH010000015.1"/>
</dbReference>
<reference evidence="2 3" key="1">
    <citation type="submission" date="2020-01" db="EMBL/GenBank/DDBJ databases">
        <title>Anaeroalcalibacter tamaniensis gen. nov., sp. nov., moderately halophilic strictly anaerobic fermenter bacterium from mud volcano of Taman peninsula.</title>
        <authorList>
            <person name="Frolova A."/>
            <person name="Merkel A.Y."/>
            <person name="Slobodkin A.I."/>
        </authorList>
    </citation>
    <scope>NUCLEOTIDE SEQUENCE [LARGE SCALE GENOMIC DNA]</scope>
    <source>
        <strain evidence="2 3">F-3ap</strain>
    </source>
</reference>
<proteinExistence type="predicted"/>
<dbReference type="Gene3D" id="1.20.1290.10">
    <property type="entry name" value="AhpD-like"/>
    <property type="match status" value="1"/>
</dbReference>